<proteinExistence type="predicted"/>
<reference evidence="1" key="1">
    <citation type="submission" date="2021-03" db="EMBL/GenBank/DDBJ databases">
        <title>Ottowia sp. 27C isolated from the cloaca of a Giant Asian pond turtle (Heosemys grandis).</title>
        <authorList>
            <person name="Spergser J."/>
            <person name="Busse H.-J."/>
        </authorList>
    </citation>
    <scope>NUCLEOTIDE SEQUENCE</scope>
    <source>
        <strain evidence="1">27C</strain>
    </source>
</reference>
<name>A0A975CJ68_9BURK</name>
<sequence length="158" mass="17823">MKPSSIAARVAALPSTRFADLKKLWAQLFDMPMPTHNRSYIERRIAYRMQELDLTKEQQQLLASNKKRIDALLQQTKPAQKVGRGELVRLAPGTVLTREFMGQTHRVVAMPDGQFEYGGKPYTSLTAIATSISGSRWSGPAFFGLRDAQKKERKGERT</sequence>
<dbReference type="Proteomes" id="UP000663903">
    <property type="component" value="Chromosome"/>
</dbReference>
<organism evidence="1 2">
    <name type="scientific">Ottowia testudinis</name>
    <dbReference type="NCBI Taxonomy" id="2816950"/>
    <lineage>
        <taxon>Bacteria</taxon>
        <taxon>Pseudomonadati</taxon>
        <taxon>Pseudomonadota</taxon>
        <taxon>Betaproteobacteria</taxon>
        <taxon>Burkholderiales</taxon>
        <taxon>Comamonadaceae</taxon>
        <taxon>Ottowia</taxon>
    </lineage>
</organism>
<gene>
    <name evidence="1" type="ORF">J1M35_15005</name>
</gene>
<dbReference type="Pfam" id="PF11149">
    <property type="entry name" value="DUF2924"/>
    <property type="match status" value="1"/>
</dbReference>
<evidence type="ECO:0000313" key="2">
    <source>
        <dbReference type="Proteomes" id="UP000663903"/>
    </source>
</evidence>
<dbReference type="AlphaFoldDB" id="A0A975CJ68"/>
<protein>
    <submittedName>
        <fullName evidence="1">DUF2924 domain-containing protein</fullName>
    </submittedName>
</protein>
<dbReference type="KEGG" id="otd:J1M35_15005"/>
<dbReference type="RefSeq" id="WP_208007962.1">
    <property type="nucleotide sequence ID" value="NZ_CP071796.1"/>
</dbReference>
<dbReference type="EMBL" id="CP071796">
    <property type="protein sequence ID" value="QTD44398.1"/>
    <property type="molecule type" value="Genomic_DNA"/>
</dbReference>
<accession>A0A975CJ68</accession>
<evidence type="ECO:0000313" key="1">
    <source>
        <dbReference type="EMBL" id="QTD44398.1"/>
    </source>
</evidence>
<keyword evidence="2" id="KW-1185">Reference proteome</keyword>
<dbReference type="InterPro" id="IPR021322">
    <property type="entry name" value="DUF2924"/>
</dbReference>